<protein>
    <submittedName>
        <fullName evidence="1">Uncharacterized protein</fullName>
    </submittedName>
</protein>
<keyword evidence="2" id="KW-1185">Reference proteome</keyword>
<evidence type="ECO:0000313" key="2">
    <source>
        <dbReference type="Proteomes" id="UP000261284"/>
    </source>
</evidence>
<evidence type="ECO:0000313" key="1">
    <source>
        <dbReference type="EMBL" id="RFM26799.1"/>
    </source>
</evidence>
<dbReference type="OrthoDB" id="674273at2"/>
<dbReference type="EMBL" id="QTJU01000007">
    <property type="protein sequence ID" value="RFM26799.1"/>
    <property type="molecule type" value="Genomic_DNA"/>
</dbReference>
<sequence length="262" mass="28690">MNTTNANHTFSDKEILRQLNKILKAEMFRSSKVLSNFLKFVVSEKLKGREDTLKEHRIAVKGLGLPATFDPKHLANIRIYAIRLRTLLQSYYTSKGANDEIRISVPKGGYKPAFSKHVPGSTEQPAETANQRLSIAVHPLMKGTPGISEELVHQLGEQLTSELTARSGLNAVVYPYAREGGQEGHGLLPAALSITGTLTDADDTLVANIQLLSAQQEAPLQSWQFETGSNNPQALVAEIATAVYRALDEQKETLPASHGNHE</sequence>
<accession>A0A3E1NFQ6</accession>
<gene>
    <name evidence="1" type="ORF">DXN05_17570</name>
</gene>
<name>A0A3E1NFQ6_9BACT</name>
<dbReference type="RefSeq" id="WP_116848583.1">
    <property type="nucleotide sequence ID" value="NZ_QTJU01000007.1"/>
</dbReference>
<organism evidence="1 2">
    <name type="scientific">Deminuibacter soli</name>
    <dbReference type="NCBI Taxonomy" id="2291815"/>
    <lineage>
        <taxon>Bacteria</taxon>
        <taxon>Pseudomonadati</taxon>
        <taxon>Bacteroidota</taxon>
        <taxon>Chitinophagia</taxon>
        <taxon>Chitinophagales</taxon>
        <taxon>Chitinophagaceae</taxon>
        <taxon>Deminuibacter</taxon>
    </lineage>
</organism>
<dbReference type="AlphaFoldDB" id="A0A3E1NFQ6"/>
<dbReference type="Proteomes" id="UP000261284">
    <property type="component" value="Unassembled WGS sequence"/>
</dbReference>
<reference evidence="1 2" key="1">
    <citation type="submission" date="2018-08" db="EMBL/GenBank/DDBJ databases">
        <title>Chitinophagaceae sp. K23C18032701, a novel bacterium isolated from forest soil.</title>
        <authorList>
            <person name="Wang C."/>
        </authorList>
    </citation>
    <scope>NUCLEOTIDE SEQUENCE [LARGE SCALE GENOMIC DNA]</scope>
    <source>
        <strain evidence="1 2">K23C18032701</strain>
    </source>
</reference>
<proteinExistence type="predicted"/>
<comment type="caution">
    <text evidence="1">The sequence shown here is derived from an EMBL/GenBank/DDBJ whole genome shotgun (WGS) entry which is preliminary data.</text>
</comment>